<dbReference type="Gene3D" id="2.40.50.100">
    <property type="match status" value="1"/>
</dbReference>
<evidence type="ECO:0000259" key="10">
    <source>
        <dbReference type="Pfam" id="PF25994"/>
    </source>
</evidence>
<dbReference type="InterPro" id="IPR058781">
    <property type="entry name" value="HH_AprE-like"/>
</dbReference>
<reference evidence="12 13" key="1">
    <citation type="journal article" date="2015" name="Genome Announc.">
        <title>Closed Genome Sequence of Octadecabacter temperatus SB1, the First Mesophilic Species of the Genus Octadecabacter.</title>
        <authorList>
            <person name="Voget S."/>
            <person name="Billerbeck S."/>
            <person name="Simon M."/>
            <person name="Daniel R."/>
        </authorList>
    </citation>
    <scope>NUCLEOTIDE SEQUENCE [LARGE SCALE GENOMIC DNA]</scope>
    <source>
        <strain evidence="12 13">SB1</strain>
    </source>
</reference>
<dbReference type="RefSeq" id="WP_049835207.1">
    <property type="nucleotide sequence ID" value="NZ_CP012160.1"/>
</dbReference>
<evidence type="ECO:0000256" key="3">
    <source>
        <dbReference type="ARBA" id="ARBA00022448"/>
    </source>
</evidence>
<dbReference type="GO" id="GO:0005886">
    <property type="term" value="C:plasma membrane"/>
    <property type="evidence" value="ECO:0007669"/>
    <property type="project" value="UniProtKB-SubCell"/>
</dbReference>
<keyword evidence="7 9" id="KW-1133">Transmembrane helix</keyword>
<keyword evidence="8 9" id="KW-0472">Membrane</keyword>
<dbReference type="InterPro" id="IPR010129">
    <property type="entry name" value="T1SS_HlyD"/>
</dbReference>
<evidence type="ECO:0000256" key="6">
    <source>
        <dbReference type="ARBA" id="ARBA00022692"/>
    </source>
</evidence>
<dbReference type="STRING" id="1458307.OSB_24100"/>
<dbReference type="NCBIfam" id="TIGR01843">
    <property type="entry name" value="type_I_hlyD"/>
    <property type="match status" value="1"/>
</dbReference>
<dbReference type="Gene3D" id="1.10.287.470">
    <property type="entry name" value="Helix hairpin bin"/>
    <property type="match status" value="1"/>
</dbReference>
<accession>A0A0K0Y7T5</accession>
<dbReference type="InterPro" id="IPR058982">
    <property type="entry name" value="Beta-barrel_AprE"/>
</dbReference>
<protein>
    <recommendedName>
        <fullName evidence="9">Membrane fusion protein (MFP) family protein</fullName>
    </recommendedName>
</protein>
<feature type="domain" description="AprE-like long alpha-helical hairpin" evidence="10">
    <location>
        <begin position="104"/>
        <end position="291"/>
    </location>
</feature>
<keyword evidence="6 9" id="KW-0812">Transmembrane</keyword>
<dbReference type="PRINTS" id="PR01490">
    <property type="entry name" value="RTXTOXIND"/>
</dbReference>
<comment type="subcellular location">
    <subcellularLocation>
        <location evidence="1 9">Cell inner membrane</location>
        <topology evidence="1 9">Single-pass membrane protein</topology>
    </subcellularLocation>
</comment>
<evidence type="ECO:0000256" key="2">
    <source>
        <dbReference type="ARBA" id="ARBA00009477"/>
    </source>
</evidence>
<dbReference type="PATRIC" id="fig|1458307.3.peg.2431"/>
<evidence type="ECO:0000256" key="9">
    <source>
        <dbReference type="RuleBase" id="RU365093"/>
    </source>
</evidence>
<evidence type="ECO:0000256" key="1">
    <source>
        <dbReference type="ARBA" id="ARBA00004377"/>
    </source>
</evidence>
<dbReference type="OrthoDB" id="9810980at2"/>
<evidence type="ECO:0000256" key="4">
    <source>
        <dbReference type="ARBA" id="ARBA00022475"/>
    </source>
</evidence>
<feature type="domain" description="AprE-like beta-barrel" evidence="11">
    <location>
        <begin position="334"/>
        <end position="425"/>
    </location>
</feature>
<proteinExistence type="inferred from homology"/>
<dbReference type="PANTHER" id="PTHR30386:SF17">
    <property type="entry name" value="ALKALINE PROTEASE SECRETION PROTEIN APRE"/>
    <property type="match status" value="1"/>
</dbReference>
<evidence type="ECO:0000313" key="13">
    <source>
        <dbReference type="Proteomes" id="UP000067444"/>
    </source>
</evidence>
<dbReference type="PANTHER" id="PTHR30386">
    <property type="entry name" value="MEMBRANE FUSION SUBUNIT OF EMRAB-TOLC MULTIDRUG EFFLUX PUMP"/>
    <property type="match status" value="1"/>
</dbReference>
<evidence type="ECO:0000259" key="11">
    <source>
        <dbReference type="Pfam" id="PF26002"/>
    </source>
</evidence>
<evidence type="ECO:0000256" key="8">
    <source>
        <dbReference type="ARBA" id="ARBA00023136"/>
    </source>
</evidence>
<evidence type="ECO:0000256" key="5">
    <source>
        <dbReference type="ARBA" id="ARBA00022519"/>
    </source>
</evidence>
<keyword evidence="13" id="KW-1185">Reference proteome</keyword>
<dbReference type="InterPro" id="IPR050739">
    <property type="entry name" value="MFP"/>
</dbReference>
<comment type="similarity">
    <text evidence="2 9">Belongs to the membrane fusion protein (MFP) (TC 8.A.1) family.</text>
</comment>
<evidence type="ECO:0000313" key="12">
    <source>
        <dbReference type="EMBL" id="AKS46946.1"/>
    </source>
</evidence>
<keyword evidence="5 9" id="KW-0997">Cell inner membrane</keyword>
<dbReference type="GO" id="GO:0015031">
    <property type="term" value="P:protein transport"/>
    <property type="evidence" value="ECO:0007669"/>
    <property type="project" value="InterPro"/>
</dbReference>
<gene>
    <name evidence="12" type="primary">prsE_3</name>
    <name evidence="12" type="ORF">OSB_24100</name>
</gene>
<name>A0A0K0Y7T5_9RHOB</name>
<keyword evidence="3 9" id="KW-0813">Transport</keyword>
<dbReference type="KEGG" id="otm:OSB_24100"/>
<keyword evidence="4 9" id="KW-1003">Cell membrane</keyword>
<dbReference type="EMBL" id="CP012160">
    <property type="protein sequence ID" value="AKS46946.1"/>
    <property type="molecule type" value="Genomic_DNA"/>
</dbReference>
<evidence type="ECO:0000256" key="7">
    <source>
        <dbReference type="ARBA" id="ARBA00022989"/>
    </source>
</evidence>
<dbReference type="Proteomes" id="UP000067444">
    <property type="component" value="Chromosome"/>
</dbReference>
<dbReference type="Pfam" id="PF25994">
    <property type="entry name" value="HH_AprE"/>
    <property type="match status" value="1"/>
</dbReference>
<sequence>MSNALTVPAPTTLEWYSEVPRSVSRHIVFGLLLFVIAFGGFGVWALKAPLAAAVIAQGSFVATGSNKIVQHLEGGIINEILVAEGDTVVAGQPILLLDETSALATERELFLRQIRLEAMETRILAEYAGETRLVFPPHIEELRSDFGVASMLDGQTVTFDAAVRQLRNDVGLLEQSIEALSVRASGYDFQLTATNTQLEILNEDLEAKQVLLDRGLIRRSEVNTLRRAIAEAEGQVGRLTAEVDEIAEVKNRYGAQIEQTVSERQSVALDELQLVQSELESVREQARRAENVLERSEVVAPVSGTVVTLHYHTAGGVIESGKAIAEILPTGEPLIIEVSVPRTEVDVVQQGQMATVRLTGLNARTTPILEGEVYYVSADAILDRRQEVPQEVYIARVSVTPEQLDRVRGFAPAPGMPAEIMIQTEARTFFQYLIKPITDSMNRAFREQ</sequence>
<organism evidence="12 13">
    <name type="scientific">Octadecabacter temperatus</name>
    <dbReference type="NCBI Taxonomy" id="1458307"/>
    <lineage>
        <taxon>Bacteria</taxon>
        <taxon>Pseudomonadati</taxon>
        <taxon>Pseudomonadota</taxon>
        <taxon>Alphaproteobacteria</taxon>
        <taxon>Rhodobacterales</taxon>
        <taxon>Roseobacteraceae</taxon>
        <taxon>Octadecabacter</taxon>
    </lineage>
</organism>
<dbReference type="Pfam" id="PF26002">
    <property type="entry name" value="Beta-barrel_AprE"/>
    <property type="match status" value="1"/>
</dbReference>
<feature type="transmembrane region" description="Helical" evidence="9">
    <location>
        <begin position="27"/>
        <end position="46"/>
    </location>
</feature>
<dbReference type="AlphaFoldDB" id="A0A0K0Y7T5"/>
<dbReference type="Gene3D" id="2.40.30.170">
    <property type="match status" value="1"/>
</dbReference>